<evidence type="ECO:0000313" key="1">
    <source>
        <dbReference type="EMBL" id="GIX63641.1"/>
    </source>
</evidence>
<name>A0AAV4LWY6_BABCB</name>
<accession>A0AAV4LWY6</accession>
<organism evidence="1 2">
    <name type="scientific">Babesia caballi</name>
    <dbReference type="NCBI Taxonomy" id="5871"/>
    <lineage>
        <taxon>Eukaryota</taxon>
        <taxon>Sar</taxon>
        <taxon>Alveolata</taxon>
        <taxon>Apicomplexa</taxon>
        <taxon>Aconoidasida</taxon>
        <taxon>Piroplasmida</taxon>
        <taxon>Babesiidae</taxon>
        <taxon>Babesia</taxon>
    </lineage>
</organism>
<keyword evidence="1" id="KW-0418">Kinase</keyword>
<comment type="caution">
    <text evidence="1">The sequence shown here is derived from an EMBL/GenBank/DDBJ whole genome shotgun (WGS) entry which is preliminary data.</text>
</comment>
<proteinExistence type="predicted"/>
<gene>
    <name evidence="1" type="ORF">BcabD6B2_30760</name>
</gene>
<dbReference type="GeneID" id="94195122"/>
<dbReference type="EMBL" id="BPLF01000002">
    <property type="protein sequence ID" value="GIX63641.1"/>
    <property type="molecule type" value="Genomic_DNA"/>
</dbReference>
<dbReference type="GO" id="GO:0016301">
    <property type="term" value="F:kinase activity"/>
    <property type="evidence" value="ECO:0007669"/>
    <property type="project" value="UniProtKB-KW"/>
</dbReference>
<keyword evidence="2" id="KW-1185">Reference proteome</keyword>
<reference evidence="1 2" key="1">
    <citation type="submission" date="2021-06" db="EMBL/GenBank/DDBJ databases">
        <title>Genome sequence of Babesia caballi.</title>
        <authorList>
            <person name="Yamagishi J."/>
            <person name="Kidaka T."/>
            <person name="Ochi A."/>
        </authorList>
    </citation>
    <scope>NUCLEOTIDE SEQUENCE [LARGE SCALE GENOMIC DNA]</scope>
    <source>
        <strain evidence="1">USDA-D6B2</strain>
    </source>
</reference>
<dbReference type="Proteomes" id="UP001497744">
    <property type="component" value="Unassembled WGS sequence"/>
</dbReference>
<dbReference type="AlphaFoldDB" id="A0AAV4LWY6"/>
<keyword evidence="1" id="KW-0808">Transferase</keyword>
<protein>
    <submittedName>
        <fullName evidence="1">Two-component sensor kinase, putative</fullName>
    </submittedName>
</protein>
<dbReference type="RefSeq" id="XP_067715710.1">
    <property type="nucleotide sequence ID" value="XM_067859609.1"/>
</dbReference>
<evidence type="ECO:0000313" key="2">
    <source>
        <dbReference type="Proteomes" id="UP001497744"/>
    </source>
</evidence>
<sequence>MTQEKLRVDSSDKCAPRREVAVVRTRVGFTGRRRRRGREVPRREVKQELPDQQRNLHVAAEERRRLQHHLPRVVPARWRLVGVPCRPAAGIPVCPRVGRHLPVLPIAKQPKADRGALGDEIVDSRVLGIGDRRSGARGVCGIRLRSPEGHGHGSGTRLAVPAGASAPAADRVPLGVKQQVRVLQHVDAAGGPRLQPQPLVVEDGEVAERALLELAVDEHPQAAERRA</sequence>